<keyword evidence="7" id="KW-0325">Glycoprotein</keyword>
<feature type="domain" description="GDNF/GAS1" evidence="9">
    <location>
        <begin position="151"/>
        <end position="231"/>
    </location>
</feature>
<organism evidence="10 11">
    <name type="scientific">Acanthaster planci</name>
    <name type="common">Crown-of-thorns starfish</name>
    <dbReference type="NCBI Taxonomy" id="133434"/>
    <lineage>
        <taxon>Eukaryota</taxon>
        <taxon>Metazoa</taxon>
        <taxon>Echinodermata</taxon>
        <taxon>Eleutherozoa</taxon>
        <taxon>Asterozoa</taxon>
        <taxon>Asteroidea</taxon>
        <taxon>Valvatacea</taxon>
        <taxon>Valvatida</taxon>
        <taxon>Acanthasteridae</taxon>
        <taxon>Acanthaster</taxon>
    </lineage>
</organism>
<dbReference type="Gene3D" id="1.10.220.110">
    <property type="entry name" value="GDNF binding domain"/>
    <property type="match status" value="1"/>
</dbReference>
<evidence type="ECO:0000256" key="2">
    <source>
        <dbReference type="ARBA" id="ARBA00005961"/>
    </source>
</evidence>
<dbReference type="GO" id="GO:0009897">
    <property type="term" value="C:external side of plasma membrane"/>
    <property type="evidence" value="ECO:0007669"/>
    <property type="project" value="TreeGrafter"/>
</dbReference>
<dbReference type="GO" id="GO:0007399">
    <property type="term" value="P:nervous system development"/>
    <property type="evidence" value="ECO:0007669"/>
    <property type="project" value="TreeGrafter"/>
</dbReference>
<evidence type="ECO:0000256" key="8">
    <source>
        <dbReference type="SAM" id="SignalP"/>
    </source>
</evidence>
<dbReference type="PANTHER" id="PTHR10269">
    <property type="entry name" value="GDNF RECEPTOR ALPHA"/>
    <property type="match status" value="1"/>
</dbReference>
<keyword evidence="5" id="KW-0472">Membrane</keyword>
<feature type="domain" description="GDNF/GAS1" evidence="9">
    <location>
        <begin position="241"/>
        <end position="323"/>
    </location>
</feature>
<keyword evidence="4 8" id="KW-0732">Signal</keyword>
<dbReference type="PANTHER" id="PTHR10269:SF12">
    <property type="entry name" value="GLIAL CELL LINE-DERIVED NEUROTROPHIC FAMILY RECEPTOR-LIKE, ISOFORM E"/>
    <property type="match status" value="1"/>
</dbReference>
<comment type="subcellular location">
    <subcellularLocation>
        <location evidence="1">Cell membrane</location>
    </subcellularLocation>
</comment>
<evidence type="ECO:0000313" key="10">
    <source>
        <dbReference type="Proteomes" id="UP000694845"/>
    </source>
</evidence>
<protein>
    <submittedName>
        <fullName evidence="11 12">GDNF family receptor alpha-1-like isoform X1</fullName>
    </submittedName>
</protein>
<dbReference type="Pfam" id="PF02351">
    <property type="entry name" value="GDNF"/>
    <property type="match status" value="2"/>
</dbReference>
<dbReference type="InterPro" id="IPR037193">
    <property type="entry name" value="GDNF_alpha"/>
</dbReference>
<evidence type="ECO:0000256" key="6">
    <source>
        <dbReference type="ARBA" id="ARBA00023170"/>
    </source>
</evidence>
<evidence type="ECO:0000256" key="5">
    <source>
        <dbReference type="ARBA" id="ARBA00023136"/>
    </source>
</evidence>
<dbReference type="InterPro" id="IPR016017">
    <property type="entry name" value="GDNF/GAS1"/>
</dbReference>
<feature type="signal peptide" evidence="8">
    <location>
        <begin position="1"/>
        <end position="22"/>
    </location>
</feature>
<evidence type="ECO:0000256" key="3">
    <source>
        <dbReference type="ARBA" id="ARBA00022475"/>
    </source>
</evidence>
<dbReference type="InterPro" id="IPR003438">
    <property type="entry name" value="GDNF_rcpt"/>
</dbReference>
<dbReference type="GO" id="GO:0038023">
    <property type="term" value="F:signaling receptor activity"/>
    <property type="evidence" value="ECO:0007669"/>
    <property type="project" value="InterPro"/>
</dbReference>
<gene>
    <name evidence="11 12" type="primary">LOC110981131</name>
</gene>
<dbReference type="OrthoDB" id="8735237at2759"/>
<evidence type="ECO:0000313" key="11">
    <source>
        <dbReference type="RefSeq" id="XP_022094099.1"/>
    </source>
</evidence>
<dbReference type="RefSeq" id="XP_022094100.1">
    <property type="nucleotide sequence ID" value="XM_022238408.1"/>
</dbReference>
<evidence type="ECO:0000256" key="7">
    <source>
        <dbReference type="ARBA" id="ARBA00023180"/>
    </source>
</evidence>
<name>A0A8B7YLF7_ACAPL</name>
<dbReference type="SMART" id="SM00907">
    <property type="entry name" value="GDNF"/>
    <property type="match status" value="3"/>
</dbReference>
<evidence type="ECO:0000313" key="12">
    <source>
        <dbReference type="RefSeq" id="XP_022094100.1"/>
    </source>
</evidence>
<evidence type="ECO:0000256" key="1">
    <source>
        <dbReference type="ARBA" id="ARBA00004236"/>
    </source>
</evidence>
<comment type="similarity">
    <text evidence="2">Belongs to the GDNFR family.</text>
</comment>
<feature type="domain" description="GDNF/GAS1" evidence="9">
    <location>
        <begin position="25"/>
        <end position="107"/>
    </location>
</feature>
<evidence type="ECO:0000259" key="9">
    <source>
        <dbReference type="SMART" id="SM00907"/>
    </source>
</evidence>
<keyword evidence="3" id="KW-1003">Cell membrane</keyword>
<feature type="chain" id="PRO_5044665589" evidence="8">
    <location>
        <begin position="23"/>
        <end position="623"/>
    </location>
</feature>
<accession>A0A8B7YLF7</accession>
<proteinExistence type="inferred from homology"/>
<keyword evidence="10" id="KW-1185">Reference proteome</keyword>
<dbReference type="KEGG" id="aplc:110981131"/>
<reference evidence="11 12" key="1">
    <citation type="submission" date="2025-04" db="UniProtKB">
        <authorList>
            <consortium name="RefSeq"/>
        </authorList>
    </citation>
    <scope>IDENTIFICATION</scope>
</reference>
<dbReference type="SUPFAM" id="SSF110035">
    <property type="entry name" value="GDNF receptor-like"/>
    <property type="match status" value="2"/>
</dbReference>
<dbReference type="GO" id="GO:0007169">
    <property type="term" value="P:cell surface receptor protein tyrosine kinase signaling pathway"/>
    <property type="evidence" value="ECO:0007669"/>
    <property type="project" value="UniProtKB-ARBA"/>
</dbReference>
<dbReference type="Proteomes" id="UP000694845">
    <property type="component" value="Unplaced"/>
</dbReference>
<dbReference type="GeneID" id="110981131"/>
<keyword evidence="6" id="KW-0675">Receptor</keyword>
<dbReference type="RefSeq" id="XP_022094099.1">
    <property type="nucleotide sequence ID" value="XM_022238407.1"/>
</dbReference>
<evidence type="ECO:0000256" key="4">
    <source>
        <dbReference type="ARBA" id="ARBA00022729"/>
    </source>
</evidence>
<dbReference type="AlphaFoldDB" id="A0A8B7YLF7"/>
<dbReference type="GO" id="GO:0043235">
    <property type="term" value="C:receptor complex"/>
    <property type="evidence" value="ECO:0007669"/>
    <property type="project" value="TreeGrafter"/>
</dbReference>
<sequence>MGAVAIAGLYIVLCALTPRGLTLDCKEAQVQCNEDHTCAVILMMVPDLCGNSASETTCDAPDRVQCEGILQILRQSQNFRGCSCDPDDAVSFQECEAVYSQLYKKQCSDSGQADEQEMPTETMQDTSAVSPWQYLDHVDNIQAEPSRESTCIEALNTCNFDITCRQSLYDYLTECRGDPATNSCRRTACRQSIRAFLDSVSPRYTHPLLYCYCDRHDAECDMVWRGLNAECAYKLTPLPSCLEVKEQCARSALCRTNFENYKFQCAISDTTGTGCAQSYSACRDARLGILGTIVAASCTCRSVEGTALEECKEQQRIVLDNSCFTRASQDYYPLVKNQDSAQTTTESLAIINKRVKSKEGCAVKLWNGYPDVHVPRGQNIRIANDDFAVCTQICRCIRTGYLSQCFDVLCNVTHPCNEGSRSPLNYQAVLSIAAVNLLHEGSQECICTGGEQVCIDKQRNFIDVDKPAMMIGYSVMEYEVIRRQLHVSITSQSFVSKLQSALSGVFMRNPCKLAAVNKYSVNGTDFNGTIVISAHSEHRQNWECLNQLSDLATMINTRAPPISSDVILSLIKIAGILEVAPETQQGQPQTFSYSRSAASLVPASHFLYLCLPFFFPFLTTMLN</sequence>